<keyword evidence="1" id="KW-1133">Transmembrane helix</keyword>
<dbReference type="SUPFAM" id="SSF49265">
    <property type="entry name" value="Fibronectin type III"/>
    <property type="match status" value="2"/>
</dbReference>
<feature type="chain" id="PRO_5037076991" description="Fibronectin type-III domain-containing protein" evidence="2">
    <location>
        <begin position="20"/>
        <end position="413"/>
    </location>
</feature>
<dbReference type="InterPro" id="IPR050650">
    <property type="entry name" value="Type-II_Cytokine-TF_Rcpt"/>
</dbReference>
<organism evidence="5 6">
    <name type="scientific">Xenopus laevis</name>
    <name type="common">African clawed frog</name>
    <dbReference type="NCBI Taxonomy" id="8355"/>
    <lineage>
        <taxon>Eukaryota</taxon>
        <taxon>Metazoa</taxon>
        <taxon>Chordata</taxon>
        <taxon>Craniata</taxon>
        <taxon>Vertebrata</taxon>
        <taxon>Euteleostomi</taxon>
        <taxon>Amphibia</taxon>
        <taxon>Batrachia</taxon>
        <taxon>Anura</taxon>
        <taxon>Pipoidea</taxon>
        <taxon>Pipidae</taxon>
        <taxon>Xenopodinae</taxon>
        <taxon>Xenopus</taxon>
        <taxon>Xenopus</taxon>
    </lineage>
</organism>
<keyword evidence="1" id="KW-0812">Transmembrane</keyword>
<feature type="domain" description="Interferon/interleukin receptor" evidence="4">
    <location>
        <begin position="120"/>
        <end position="216"/>
    </location>
</feature>
<evidence type="ECO:0000313" key="5">
    <source>
        <dbReference type="EMBL" id="OCT78005.1"/>
    </source>
</evidence>
<evidence type="ECO:0008006" key="7">
    <source>
        <dbReference type="Google" id="ProtNLM"/>
    </source>
</evidence>
<dbReference type="PANTHER" id="PTHR20859:SF89">
    <property type="entry name" value="INTERFERON LAMBDA RECEPTOR 1 PRECURSOR"/>
    <property type="match status" value="1"/>
</dbReference>
<dbReference type="GO" id="GO:0005886">
    <property type="term" value="C:plasma membrane"/>
    <property type="evidence" value="ECO:0007669"/>
    <property type="project" value="TreeGrafter"/>
</dbReference>
<dbReference type="Pfam" id="PF01108">
    <property type="entry name" value="Tissue_fac"/>
    <property type="match status" value="1"/>
</dbReference>
<keyword evidence="1" id="KW-0472">Membrane</keyword>
<feature type="transmembrane region" description="Helical" evidence="1">
    <location>
        <begin position="226"/>
        <end position="250"/>
    </location>
</feature>
<dbReference type="GO" id="GO:0004896">
    <property type="term" value="F:cytokine receptor activity"/>
    <property type="evidence" value="ECO:0007669"/>
    <property type="project" value="TreeGrafter"/>
</dbReference>
<dbReference type="OMA" id="WENNTEC"/>
<evidence type="ECO:0000256" key="1">
    <source>
        <dbReference type="SAM" id="Phobius"/>
    </source>
</evidence>
<dbReference type="InterPro" id="IPR003961">
    <property type="entry name" value="FN3_dom"/>
</dbReference>
<accession>A0A974HHD2</accession>
<evidence type="ECO:0000259" key="4">
    <source>
        <dbReference type="Pfam" id="PF09294"/>
    </source>
</evidence>
<dbReference type="Gene3D" id="2.60.40.10">
    <property type="entry name" value="Immunoglobulins"/>
    <property type="match status" value="2"/>
</dbReference>
<protein>
    <recommendedName>
        <fullName evidence="7">Fibronectin type-III domain-containing protein</fullName>
    </recommendedName>
</protein>
<gene>
    <name evidence="5" type="ORF">XELAEV_18029102mg</name>
</gene>
<feature type="domain" description="Fibronectin type-III" evidence="3">
    <location>
        <begin position="3"/>
        <end position="107"/>
    </location>
</feature>
<dbReference type="Pfam" id="PF09294">
    <property type="entry name" value="Interfer-bind"/>
    <property type="match status" value="1"/>
</dbReference>
<evidence type="ECO:0000256" key="2">
    <source>
        <dbReference type="SAM" id="SignalP"/>
    </source>
</evidence>
<dbReference type="EMBL" id="CM004475">
    <property type="protein sequence ID" value="OCT78005.1"/>
    <property type="molecule type" value="Genomic_DNA"/>
</dbReference>
<evidence type="ECO:0000259" key="3">
    <source>
        <dbReference type="Pfam" id="PF01108"/>
    </source>
</evidence>
<name>A0A974HHD2_XENLA</name>
<sequence length="413" mass="47812">MLLLLVLWILSTCFFSVVQLTLKVGNVHFNSINFQAFLHWDAIDREDAKYYVQYKVYGDWQWENNTECWGHRDNWCNLTTVMSSTEHEYENNIARVKAKTANESSKWEKSQRFHPVFDATIGPPAVTLKTHHTSILLNITIPWEVQQSKYLIDSVNKNHFIITVSHKDLEMPIIEITTNNIWNISNLTPWSQYCLSVLMNFPEIKKTSLSSSEQCVILKGVEAKGLITGSLVAAIVAFIVACFLGIYVALNRYVLNPKTRLPSNLILQGLNSNEIIHIGDKHIFMSSEYENTELDKYTLETKESDQESPLCKRYISMEPCRNYYVNCMQSELHHSSDKAFQLRNPSYISNATERYSVKSHMFQYLNSFQKTPKICRYSNLKENTTENVNYVISSEQKNISTAYIIQDKAFKMP</sequence>
<dbReference type="InterPro" id="IPR013783">
    <property type="entry name" value="Ig-like_fold"/>
</dbReference>
<dbReference type="Proteomes" id="UP000694892">
    <property type="component" value="Chromosome 5S"/>
</dbReference>
<dbReference type="AlphaFoldDB" id="A0A974HHD2"/>
<proteinExistence type="predicted"/>
<dbReference type="PANTHER" id="PTHR20859">
    <property type="entry name" value="INTERFERON/INTERLEUKIN RECEPTOR"/>
    <property type="match status" value="1"/>
</dbReference>
<feature type="signal peptide" evidence="2">
    <location>
        <begin position="1"/>
        <end position="19"/>
    </location>
</feature>
<dbReference type="InterPro" id="IPR036116">
    <property type="entry name" value="FN3_sf"/>
</dbReference>
<dbReference type="InterPro" id="IPR015373">
    <property type="entry name" value="Interferon/interleukin_rcp_dom"/>
</dbReference>
<keyword evidence="2" id="KW-0732">Signal</keyword>
<evidence type="ECO:0000313" key="6">
    <source>
        <dbReference type="Proteomes" id="UP000694892"/>
    </source>
</evidence>
<reference evidence="6" key="1">
    <citation type="journal article" date="2016" name="Nature">
        <title>Genome evolution in the allotetraploid frog Xenopus laevis.</title>
        <authorList>
            <person name="Session A.M."/>
            <person name="Uno Y."/>
            <person name="Kwon T."/>
            <person name="Chapman J.A."/>
            <person name="Toyoda A."/>
            <person name="Takahashi S."/>
            <person name="Fukui A."/>
            <person name="Hikosaka A."/>
            <person name="Suzuki A."/>
            <person name="Kondo M."/>
            <person name="van Heeringen S.J."/>
            <person name="Quigley I."/>
            <person name="Heinz S."/>
            <person name="Ogino H."/>
            <person name="Ochi H."/>
            <person name="Hellsten U."/>
            <person name="Lyons J.B."/>
            <person name="Simakov O."/>
            <person name="Putnam N."/>
            <person name="Stites J."/>
            <person name="Kuroki Y."/>
            <person name="Tanaka T."/>
            <person name="Michiue T."/>
            <person name="Watanabe M."/>
            <person name="Bogdanovic O."/>
            <person name="Lister R."/>
            <person name="Georgiou G."/>
            <person name="Paranjpe S.S."/>
            <person name="van Kruijsbergen I."/>
            <person name="Shu S."/>
            <person name="Carlson J."/>
            <person name="Kinoshita T."/>
            <person name="Ohta Y."/>
            <person name="Mawaribuchi S."/>
            <person name="Jenkins J."/>
            <person name="Grimwood J."/>
            <person name="Schmutz J."/>
            <person name="Mitros T."/>
            <person name="Mozaffari S.V."/>
            <person name="Suzuki Y."/>
            <person name="Haramoto Y."/>
            <person name="Yamamoto T.S."/>
            <person name="Takagi C."/>
            <person name="Heald R."/>
            <person name="Miller K."/>
            <person name="Haudenschild C."/>
            <person name="Kitzman J."/>
            <person name="Nakayama T."/>
            <person name="Izutsu Y."/>
            <person name="Robert J."/>
            <person name="Fortriede J."/>
            <person name="Burns K."/>
            <person name="Lotay V."/>
            <person name="Karimi K."/>
            <person name="Yasuoka Y."/>
            <person name="Dichmann D.S."/>
            <person name="Flajnik M.F."/>
            <person name="Houston D.W."/>
            <person name="Shendure J."/>
            <person name="DuPasquier L."/>
            <person name="Vize P.D."/>
            <person name="Zorn A.M."/>
            <person name="Ito M."/>
            <person name="Marcotte E.M."/>
            <person name="Wallingford J.B."/>
            <person name="Ito Y."/>
            <person name="Asashima M."/>
            <person name="Ueno N."/>
            <person name="Matsuda Y."/>
            <person name="Veenstra G.J."/>
            <person name="Fujiyama A."/>
            <person name="Harland R.M."/>
            <person name="Taira M."/>
            <person name="Rokhsar D.S."/>
        </authorList>
    </citation>
    <scope>NUCLEOTIDE SEQUENCE [LARGE SCALE GENOMIC DNA]</scope>
    <source>
        <strain evidence="6">J</strain>
    </source>
</reference>